<dbReference type="Pfam" id="PF07969">
    <property type="entry name" value="Amidohydro_3"/>
    <property type="match status" value="1"/>
</dbReference>
<dbReference type="Proteomes" id="UP001281656">
    <property type="component" value="Unassembled WGS sequence"/>
</dbReference>
<evidence type="ECO:0000313" key="2">
    <source>
        <dbReference type="EMBL" id="MDW8801627.1"/>
    </source>
</evidence>
<dbReference type="InterPro" id="IPR032466">
    <property type="entry name" value="Metal_Hydrolase"/>
</dbReference>
<proteinExistence type="predicted"/>
<accession>A0ABU4JU50</accession>
<dbReference type="CDD" id="cd01293">
    <property type="entry name" value="Bact_CD"/>
    <property type="match status" value="1"/>
</dbReference>
<comment type="caution">
    <text evidence="2">The sequence shown here is derived from an EMBL/GenBank/DDBJ whole genome shotgun (WGS) entry which is preliminary data.</text>
</comment>
<evidence type="ECO:0000313" key="3">
    <source>
        <dbReference type="Proteomes" id="UP001281656"/>
    </source>
</evidence>
<reference evidence="2 3" key="1">
    <citation type="submission" date="2023-04" db="EMBL/GenBank/DDBJ databases">
        <title>Clostridium tannerae sp. nov., isolated from the fecal material of an alpaca.</title>
        <authorList>
            <person name="Miller S."/>
            <person name="Hendry M."/>
            <person name="King J."/>
            <person name="Sankaranarayanan K."/>
            <person name="Lawson P.A."/>
        </authorList>
    </citation>
    <scope>NUCLEOTIDE SEQUENCE [LARGE SCALE GENOMIC DNA]</scope>
    <source>
        <strain evidence="2 3">A1-XYC3</strain>
    </source>
</reference>
<dbReference type="InterPro" id="IPR052349">
    <property type="entry name" value="Metallo-hydrolase_Enzymes"/>
</dbReference>
<name>A0ABU4JU50_9CLOT</name>
<dbReference type="InterPro" id="IPR013108">
    <property type="entry name" value="Amidohydro_3"/>
</dbReference>
<dbReference type="InterPro" id="IPR011059">
    <property type="entry name" value="Metal-dep_hydrolase_composite"/>
</dbReference>
<dbReference type="PANTHER" id="PTHR32027">
    <property type="entry name" value="CYTOSINE DEAMINASE"/>
    <property type="match status" value="1"/>
</dbReference>
<dbReference type="SUPFAM" id="SSF51338">
    <property type="entry name" value="Composite domain of metallo-dependent hydrolases"/>
    <property type="match status" value="1"/>
</dbReference>
<organism evidence="2 3">
    <name type="scientific">Clostridium tanneri</name>
    <dbReference type="NCBI Taxonomy" id="3037988"/>
    <lineage>
        <taxon>Bacteria</taxon>
        <taxon>Bacillati</taxon>
        <taxon>Bacillota</taxon>
        <taxon>Clostridia</taxon>
        <taxon>Eubacteriales</taxon>
        <taxon>Clostridiaceae</taxon>
        <taxon>Clostridium</taxon>
    </lineage>
</organism>
<keyword evidence="3" id="KW-1185">Reference proteome</keyword>
<dbReference type="EMBL" id="JARUJP010000011">
    <property type="protein sequence ID" value="MDW8801627.1"/>
    <property type="molecule type" value="Genomic_DNA"/>
</dbReference>
<evidence type="ECO:0000259" key="1">
    <source>
        <dbReference type="Pfam" id="PF07969"/>
    </source>
</evidence>
<dbReference type="NCBIfam" id="NF005312">
    <property type="entry name" value="PRK06846.1"/>
    <property type="match status" value="1"/>
</dbReference>
<dbReference type="Gene3D" id="3.20.20.140">
    <property type="entry name" value="Metal-dependent hydrolases"/>
    <property type="match status" value="1"/>
</dbReference>
<feature type="domain" description="Amidohydrolase 3" evidence="1">
    <location>
        <begin position="56"/>
        <end position="401"/>
    </location>
</feature>
<sequence>MSKSYWLKNVLLEDGFIYDENDVVGTKTAIYNILIEDGRIKDIIKGEVNCEELDSIDGKGLLILPGFKENHIHIDKTYYGDSWKACRPFKSVAGRIEEEKILLVEQLPTLVDRAEKVLKLLSDNGTVHVRTHCNVDEVCGLRNVEGTLKALQSFKDKMTYEIVAFPQHGLLKGNTVSLIKEAMSMGVNIMGGLDPANVDGDIEKSLNTIMDIATNFNSDIDIHLHDGGELGIFTIKRLIKLVEEAKWQGRVNISHCYCLAHISKEEASAVAKAMAASGISISSSIPIDVPVIPIPMLSEKGVKIAAVNDSITDHWFPFVTGDMLERATRLCERFGWIDEYSLSRGISFITGGKISLDSKGNRIWPQIGDEASFVLTKASCSAEAVARRTERKAVIFKGKIVKNNFDLG</sequence>
<dbReference type="PANTHER" id="PTHR32027:SF9">
    <property type="entry name" value="BLL3847 PROTEIN"/>
    <property type="match status" value="1"/>
</dbReference>
<gene>
    <name evidence="2" type="ORF">P8V03_10735</name>
</gene>
<protein>
    <submittedName>
        <fullName evidence="2">Amidohydrolase</fullName>
    </submittedName>
</protein>
<dbReference type="RefSeq" id="WP_318798136.1">
    <property type="nucleotide sequence ID" value="NZ_JARUJP010000011.1"/>
</dbReference>
<dbReference type="Gene3D" id="2.30.40.10">
    <property type="entry name" value="Urease, subunit C, domain 1"/>
    <property type="match status" value="1"/>
</dbReference>
<dbReference type="SUPFAM" id="SSF51556">
    <property type="entry name" value="Metallo-dependent hydrolases"/>
    <property type="match status" value="1"/>
</dbReference>